<feature type="coiled-coil region" evidence="1">
    <location>
        <begin position="263"/>
        <end position="311"/>
    </location>
</feature>
<feature type="compositionally biased region" description="Basic and acidic residues" evidence="2">
    <location>
        <begin position="395"/>
        <end position="407"/>
    </location>
</feature>
<feature type="coiled-coil region" evidence="1">
    <location>
        <begin position="175"/>
        <end position="206"/>
    </location>
</feature>
<protein>
    <recommendedName>
        <fullName evidence="5">Coiled-coil domain-containing protein 62</fullName>
    </recommendedName>
</protein>
<keyword evidence="1" id="KW-0175">Coiled coil</keyword>
<dbReference type="STRING" id="33528.ENSGAFP00000006200"/>
<evidence type="ECO:0000313" key="3">
    <source>
        <dbReference type="EMBL" id="PWA26458.1"/>
    </source>
</evidence>
<dbReference type="Proteomes" id="UP000250572">
    <property type="component" value="Unassembled WGS sequence"/>
</dbReference>
<feature type="compositionally biased region" description="Polar residues" evidence="2">
    <location>
        <begin position="51"/>
        <end position="62"/>
    </location>
</feature>
<comment type="caution">
    <text evidence="3">The sequence shown here is derived from an EMBL/GenBank/DDBJ whole genome shotgun (WGS) entry which is preliminary data.</text>
</comment>
<proteinExistence type="predicted"/>
<accession>A0A315W3V7</accession>
<keyword evidence="4" id="KW-1185">Reference proteome</keyword>
<sequence>MDGRRRLFTSGDSAFLRADDGPATLWHSTPVKEKSSGSPLDGKRPCGPNRGSPTQWVQSSDGVPTDSCCGHNVRGAEFPVKDLSSSTIQRQRRELQLLMAELKDRERELNAMSSSHQRQQQAWEQDRQSALVLEQRCSRLDDELQRCNEVTGVLTKHVWVVESREKEAQTELGDAKQLLCQLEKKQQQLSQKCQDYEAKNQSLSSAVMALSTQVGSLQVREEELSSMLKLKDKDVIEASGRHLELSARLQDLEASLAESHSQESKLLRDLEEMKRRYREAKLEVSQLRVELQQQVSQSSRQREEIIRLKQELQLLHTDLALTGEGESWKDELLELSRSKQERIMSELLCLQQVCENQRSDLQLLRLNQESTQRAQRETHRQRLPSSQGESACDSADVRSLKNLRPDLETSPAAAGVHDSNSKPGGFPANMTDVADQLSACSLQQPLGNSRLLPGAPESISSSFRHHVSTGCDSNCGSAQPHTAHHHPNTTIPTVQRGCGSLDGGEAPPSLSPSDAPPKASITMSASETEGFDHRVDFLYKSQTFNFSNQSSE</sequence>
<dbReference type="EMBL" id="NHOQ01001156">
    <property type="protein sequence ID" value="PWA26458.1"/>
    <property type="molecule type" value="Genomic_DNA"/>
</dbReference>
<feature type="coiled-coil region" evidence="1">
    <location>
        <begin position="85"/>
        <end position="119"/>
    </location>
</feature>
<reference evidence="3 4" key="1">
    <citation type="journal article" date="2018" name="G3 (Bethesda)">
        <title>A High-Quality Reference Genome for the Invasive Mosquitofish Gambusia affinis Using a Chicago Library.</title>
        <authorList>
            <person name="Hoffberg S.L."/>
            <person name="Troendle N.J."/>
            <person name="Glenn T.C."/>
            <person name="Mahmud O."/>
            <person name="Louha S."/>
            <person name="Chalopin D."/>
            <person name="Bennetzen J.L."/>
            <person name="Mauricio R."/>
        </authorList>
    </citation>
    <scope>NUCLEOTIDE SEQUENCE [LARGE SCALE GENOMIC DNA]</scope>
    <source>
        <strain evidence="3">NE01/NJP1002.9</strain>
        <tissue evidence="3">Muscle</tissue>
    </source>
</reference>
<feature type="region of interest" description="Disordered" evidence="2">
    <location>
        <begin position="1"/>
        <end position="66"/>
    </location>
</feature>
<feature type="region of interest" description="Disordered" evidence="2">
    <location>
        <begin position="497"/>
        <end position="527"/>
    </location>
</feature>
<feature type="compositionally biased region" description="Low complexity" evidence="2">
    <location>
        <begin position="506"/>
        <end position="520"/>
    </location>
</feature>
<feature type="region of interest" description="Disordered" evidence="2">
    <location>
        <begin position="372"/>
        <end position="428"/>
    </location>
</feature>
<evidence type="ECO:0000256" key="1">
    <source>
        <dbReference type="SAM" id="Coils"/>
    </source>
</evidence>
<dbReference type="AlphaFoldDB" id="A0A315W3V7"/>
<evidence type="ECO:0000256" key="2">
    <source>
        <dbReference type="SAM" id="MobiDB-lite"/>
    </source>
</evidence>
<gene>
    <name evidence="3" type="ORF">CCH79_00001213</name>
</gene>
<evidence type="ECO:0000313" key="4">
    <source>
        <dbReference type="Proteomes" id="UP000250572"/>
    </source>
</evidence>
<organism evidence="3 4">
    <name type="scientific">Gambusia affinis</name>
    <name type="common">Western mosquitofish</name>
    <name type="synonym">Heterandria affinis</name>
    <dbReference type="NCBI Taxonomy" id="33528"/>
    <lineage>
        <taxon>Eukaryota</taxon>
        <taxon>Metazoa</taxon>
        <taxon>Chordata</taxon>
        <taxon>Craniata</taxon>
        <taxon>Vertebrata</taxon>
        <taxon>Euteleostomi</taxon>
        <taxon>Actinopterygii</taxon>
        <taxon>Neopterygii</taxon>
        <taxon>Teleostei</taxon>
        <taxon>Neoteleostei</taxon>
        <taxon>Acanthomorphata</taxon>
        <taxon>Ovalentaria</taxon>
        <taxon>Atherinomorphae</taxon>
        <taxon>Cyprinodontiformes</taxon>
        <taxon>Poeciliidae</taxon>
        <taxon>Poeciliinae</taxon>
        <taxon>Gambusia</taxon>
    </lineage>
</organism>
<name>A0A315W3V7_GAMAF</name>
<evidence type="ECO:0008006" key="5">
    <source>
        <dbReference type="Google" id="ProtNLM"/>
    </source>
</evidence>